<dbReference type="InterPro" id="IPR056884">
    <property type="entry name" value="NPHP3-like_N"/>
</dbReference>
<proteinExistence type="predicted"/>
<evidence type="ECO:0000259" key="3">
    <source>
        <dbReference type="Pfam" id="PF24883"/>
    </source>
</evidence>
<accession>A0A5C3KTP0</accession>
<name>A0A5C3KTP0_COPMA</name>
<dbReference type="AlphaFoldDB" id="A0A5C3KTP0"/>
<keyword evidence="1" id="KW-0677">Repeat</keyword>
<dbReference type="OrthoDB" id="163438at2759"/>
<dbReference type="SUPFAM" id="SSF52540">
    <property type="entry name" value="P-loop containing nucleoside triphosphate hydrolases"/>
    <property type="match status" value="1"/>
</dbReference>
<keyword evidence="5" id="KW-1185">Reference proteome</keyword>
<reference evidence="4 5" key="1">
    <citation type="journal article" date="2019" name="Nat. Ecol. Evol.">
        <title>Megaphylogeny resolves global patterns of mushroom evolution.</title>
        <authorList>
            <person name="Varga T."/>
            <person name="Krizsan K."/>
            <person name="Foldi C."/>
            <person name="Dima B."/>
            <person name="Sanchez-Garcia M."/>
            <person name="Sanchez-Ramirez S."/>
            <person name="Szollosi G.J."/>
            <person name="Szarkandi J.G."/>
            <person name="Papp V."/>
            <person name="Albert L."/>
            <person name="Andreopoulos W."/>
            <person name="Angelini C."/>
            <person name="Antonin V."/>
            <person name="Barry K.W."/>
            <person name="Bougher N.L."/>
            <person name="Buchanan P."/>
            <person name="Buyck B."/>
            <person name="Bense V."/>
            <person name="Catcheside P."/>
            <person name="Chovatia M."/>
            <person name="Cooper J."/>
            <person name="Damon W."/>
            <person name="Desjardin D."/>
            <person name="Finy P."/>
            <person name="Geml J."/>
            <person name="Haridas S."/>
            <person name="Hughes K."/>
            <person name="Justo A."/>
            <person name="Karasinski D."/>
            <person name="Kautmanova I."/>
            <person name="Kiss B."/>
            <person name="Kocsube S."/>
            <person name="Kotiranta H."/>
            <person name="LaButti K.M."/>
            <person name="Lechner B.E."/>
            <person name="Liimatainen K."/>
            <person name="Lipzen A."/>
            <person name="Lukacs Z."/>
            <person name="Mihaltcheva S."/>
            <person name="Morgado L.N."/>
            <person name="Niskanen T."/>
            <person name="Noordeloos M.E."/>
            <person name="Ohm R.A."/>
            <person name="Ortiz-Santana B."/>
            <person name="Ovrebo C."/>
            <person name="Racz N."/>
            <person name="Riley R."/>
            <person name="Savchenko A."/>
            <person name="Shiryaev A."/>
            <person name="Soop K."/>
            <person name="Spirin V."/>
            <person name="Szebenyi C."/>
            <person name="Tomsovsky M."/>
            <person name="Tulloss R.E."/>
            <person name="Uehling J."/>
            <person name="Grigoriev I.V."/>
            <person name="Vagvolgyi C."/>
            <person name="Papp T."/>
            <person name="Martin F.M."/>
            <person name="Miettinen O."/>
            <person name="Hibbett D.S."/>
            <person name="Nagy L.G."/>
        </authorList>
    </citation>
    <scope>NUCLEOTIDE SEQUENCE [LARGE SCALE GENOMIC DNA]</scope>
    <source>
        <strain evidence="4 5">CBS 121175</strain>
    </source>
</reference>
<dbReference type="PANTHER" id="PTHR10039">
    <property type="entry name" value="AMELOGENIN"/>
    <property type="match status" value="1"/>
</dbReference>
<dbReference type="InterPro" id="IPR011990">
    <property type="entry name" value="TPR-like_helical_dom_sf"/>
</dbReference>
<evidence type="ECO:0000256" key="1">
    <source>
        <dbReference type="ARBA" id="ARBA00022737"/>
    </source>
</evidence>
<dbReference type="Gene3D" id="1.25.40.10">
    <property type="entry name" value="Tetratricopeptide repeat domain"/>
    <property type="match status" value="2"/>
</dbReference>
<evidence type="ECO:0000313" key="5">
    <source>
        <dbReference type="Proteomes" id="UP000307440"/>
    </source>
</evidence>
<gene>
    <name evidence="4" type="ORF">FA15DRAFT_745858</name>
</gene>
<sequence length="1189" mass="133375">MPPVRTKKARGRGDMGRNPNWLSGRPNTVPDLAVMSILQGESGPRGSVGDLQATLLSESNSLGLESSDLGEQSRLGVSPKHYGSGRSQDATPIAHAEVLSNASNVVLENAQMQVAGRDMHFTTNFHNHSSTEIEIQDALRHLTDASACSWDPYRACIPGTRTKHLEEVFTWLNEVPASGTGSMLLIEDGVGSGKTALAHAICQQLNQGKMFFASIFSGQWNQQPSAVDILEAIIRGLCYSSEDVKRIVAKTIIKDRTLANAPPVRQFNEIILPACRGLNNRPLFVVIIDALDELRIEDVTVILRILRDLVPRLPHHFRVIATTRPERRVLQSLENQPHIRRLSIPLTGSSNYEDLEIYIRQRLEEILPDGWISRELIQAFVAKTEGVFLWAATVLNHIENALDPAEELQHIIRNESIYWLRSKNAAQKLDDLYSKILSKLPWEDPKFMRRYWLIMGALVTLKEPISTDGLAFLYASSGLTASDVQIFCTLMRPLLQGYSPTAPSKPLRLLHLSVQEYLMERAPTPYRLDQQAHHLTLLHHSLSTIKTELTQLNVPVLGYSLEERMWKLPFRIQQLPVLTKASMYIPEQLWYACRFVEEHFRAVQAKGVALEKPLLDLALDVLVFNPHLLLEVMAAFGSVVDIVSLRNWLLMYYAMASCLTMAQRDPEALSLAEEATKLYRRTHSNESSPADLVELTLSLHVFSSCLEKHNRFEEALRFSQEGLDVAYRLVESAKEKALQILAEILHIQNVILTKLGQHEQALQVAMSSVAAFRELVKVDSDRFERSLAWSLHNLACDLSQGKRYKHAVAIILETVAIRQRLVSKNPAVFKPELADSLYHCSEYLSKFGLHKESLQPMQEAVRLYRQLSASDPTKYEGYLSSALHALACRLGDLPRMDNDPIPLIKEAIAIRRRLVLFDADIFQPQLAGSLHNYAHYIANANQHQEALIPSHEALKIRRDLAKANPGKLEVDLANSLHNTACYLGSCKRYREALPLLDQAMVVRQKLVEQSTSPDAQWALVEALVESQTLHSKYVSKVAVDLTVPEELVSMDRTTSSDITFNDPSPALFRSASPPLDVFRSPSPTSKEFCSPSTFLHTAEQTDPSEKWSDICSSFSSIDFDSFGQFTITPELKAGAPSPTLQDEADIVDEALQRDNFPEARHDLTDGSDFVLYDDPKIGHTSHLLLFANT</sequence>
<dbReference type="EMBL" id="ML210223">
    <property type="protein sequence ID" value="TFK23203.1"/>
    <property type="molecule type" value="Genomic_DNA"/>
</dbReference>
<dbReference type="SUPFAM" id="SSF48452">
    <property type="entry name" value="TPR-like"/>
    <property type="match status" value="2"/>
</dbReference>
<dbReference type="InterPro" id="IPR027417">
    <property type="entry name" value="P-loop_NTPase"/>
</dbReference>
<dbReference type="Gene3D" id="3.40.50.300">
    <property type="entry name" value="P-loop containing nucleotide triphosphate hydrolases"/>
    <property type="match status" value="1"/>
</dbReference>
<feature type="domain" description="Nephrocystin 3-like N-terminal" evidence="3">
    <location>
        <begin position="168"/>
        <end position="324"/>
    </location>
</feature>
<evidence type="ECO:0000313" key="4">
    <source>
        <dbReference type="EMBL" id="TFK23203.1"/>
    </source>
</evidence>
<organism evidence="4 5">
    <name type="scientific">Coprinopsis marcescibilis</name>
    <name type="common">Agaric fungus</name>
    <name type="synonym">Psathyrella marcescibilis</name>
    <dbReference type="NCBI Taxonomy" id="230819"/>
    <lineage>
        <taxon>Eukaryota</taxon>
        <taxon>Fungi</taxon>
        <taxon>Dikarya</taxon>
        <taxon>Basidiomycota</taxon>
        <taxon>Agaricomycotina</taxon>
        <taxon>Agaricomycetes</taxon>
        <taxon>Agaricomycetidae</taxon>
        <taxon>Agaricales</taxon>
        <taxon>Agaricineae</taxon>
        <taxon>Psathyrellaceae</taxon>
        <taxon>Coprinopsis</taxon>
    </lineage>
</organism>
<dbReference type="STRING" id="230819.A0A5C3KTP0"/>
<protein>
    <recommendedName>
        <fullName evidence="3">Nephrocystin 3-like N-terminal domain-containing protein</fullName>
    </recommendedName>
</protein>
<evidence type="ECO:0000256" key="2">
    <source>
        <dbReference type="SAM" id="MobiDB-lite"/>
    </source>
</evidence>
<feature type="compositionally biased region" description="Basic residues" evidence="2">
    <location>
        <begin position="1"/>
        <end position="10"/>
    </location>
</feature>
<dbReference type="Pfam" id="PF13374">
    <property type="entry name" value="TPR_10"/>
    <property type="match status" value="2"/>
</dbReference>
<feature type="region of interest" description="Disordered" evidence="2">
    <location>
        <begin position="63"/>
        <end position="88"/>
    </location>
</feature>
<feature type="region of interest" description="Disordered" evidence="2">
    <location>
        <begin position="1"/>
        <end position="27"/>
    </location>
</feature>
<dbReference type="Proteomes" id="UP000307440">
    <property type="component" value="Unassembled WGS sequence"/>
</dbReference>
<dbReference type="Pfam" id="PF24883">
    <property type="entry name" value="NPHP3_N"/>
    <property type="match status" value="1"/>
</dbReference>
<dbReference type="PANTHER" id="PTHR10039:SF14">
    <property type="entry name" value="NACHT DOMAIN-CONTAINING PROTEIN"/>
    <property type="match status" value="1"/>
</dbReference>
<dbReference type="CDD" id="cd00009">
    <property type="entry name" value="AAA"/>
    <property type="match status" value="1"/>
</dbReference>